<keyword evidence="2" id="KW-1185">Reference proteome</keyword>
<proteinExistence type="predicted"/>
<reference evidence="1 2" key="1">
    <citation type="submission" date="2024-10" db="EMBL/GenBank/DDBJ databases">
        <title>The Natural Products Discovery Center: Release of the First 8490 Sequenced Strains for Exploring Actinobacteria Biosynthetic Diversity.</title>
        <authorList>
            <person name="Kalkreuter E."/>
            <person name="Kautsar S.A."/>
            <person name="Yang D."/>
            <person name="Bader C.D."/>
            <person name="Teijaro C.N."/>
            <person name="Fluegel L."/>
            <person name="Davis C.M."/>
            <person name="Simpson J.R."/>
            <person name="Lauterbach L."/>
            <person name="Steele A.D."/>
            <person name="Gui C."/>
            <person name="Meng S."/>
            <person name="Li G."/>
            <person name="Viehrig K."/>
            <person name="Ye F."/>
            <person name="Su P."/>
            <person name="Kiefer A.F."/>
            <person name="Nichols A."/>
            <person name="Cepeda A.J."/>
            <person name="Yan W."/>
            <person name="Fan B."/>
            <person name="Jiang Y."/>
            <person name="Adhikari A."/>
            <person name="Zheng C.-J."/>
            <person name="Schuster L."/>
            <person name="Cowan T.M."/>
            <person name="Smanski M.J."/>
            <person name="Chevrette M.G."/>
            <person name="De Carvalho L.P.S."/>
            <person name="Shen B."/>
        </authorList>
    </citation>
    <scope>NUCLEOTIDE SEQUENCE [LARGE SCALE GENOMIC DNA]</scope>
    <source>
        <strain evidence="1 2">NPDC020602</strain>
    </source>
</reference>
<dbReference type="Proteomes" id="UP001611339">
    <property type="component" value="Unassembled WGS sequence"/>
</dbReference>
<protein>
    <recommendedName>
        <fullName evidence="3">HEAT repeat domain-containing protein</fullName>
    </recommendedName>
</protein>
<gene>
    <name evidence="1" type="ORF">ACH407_26260</name>
</gene>
<evidence type="ECO:0008006" key="3">
    <source>
        <dbReference type="Google" id="ProtNLM"/>
    </source>
</evidence>
<dbReference type="RefSeq" id="WP_398711342.1">
    <property type="nucleotide sequence ID" value="NZ_JBIRUI010000012.1"/>
</dbReference>
<dbReference type="EMBL" id="JBIRUI010000012">
    <property type="protein sequence ID" value="MFI1717061.1"/>
    <property type="molecule type" value="Genomic_DNA"/>
</dbReference>
<name>A0ABW7UC80_9ACTN</name>
<comment type="caution">
    <text evidence="1">The sequence shown here is derived from an EMBL/GenBank/DDBJ whole genome shotgun (WGS) entry which is preliminary data.</text>
</comment>
<evidence type="ECO:0000313" key="1">
    <source>
        <dbReference type="EMBL" id="MFI1717061.1"/>
    </source>
</evidence>
<evidence type="ECO:0000313" key="2">
    <source>
        <dbReference type="Proteomes" id="UP001611339"/>
    </source>
</evidence>
<sequence>MGFESIAAIDWSSFPRPWRPYPPRDVAEQLQALAEAATLNQAADAMTALLDSALIDDLENEVLPAAVAAAPILLDIIERGHPRARSAAIDLLWEMLDLPPASEFSRVDDTQTSGFRLCCAIADHIRDRRGMLRVHGQSGQELLTATGRHWRFTVQEVVAADGNEVMVFGTLTGQLPKRSCEAELHRGRTIVAVPAVETEYGGADEDGAAFLRLPRTAGSAVAPGAVLRPTDCAAN</sequence>
<accession>A0ABW7UC80</accession>
<organism evidence="1 2">
    <name type="scientific">Streptomyces litmocidini</name>
    <dbReference type="NCBI Taxonomy" id="67318"/>
    <lineage>
        <taxon>Bacteria</taxon>
        <taxon>Bacillati</taxon>
        <taxon>Actinomycetota</taxon>
        <taxon>Actinomycetes</taxon>
        <taxon>Kitasatosporales</taxon>
        <taxon>Streptomycetaceae</taxon>
        <taxon>Streptomyces</taxon>
    </lineage>
</organism>